<dbReference type="EMBL" id="JACHWF010000004">
    <property type="protein sequence ID" value="MBB3009166.1"/>
    <property type="molecule type" value="Genomic_DNA"/>
</dbReference>
<proteinExistence type="predicted"/>
<protein>
    <submittedName>
        <fullName evidence="1">Uncharacterized protein</fullName>
    </submittedName>
</protein>
<evidence type="ECO:0000313" key="1">
    <source>
        <dbReference type="EMBL" id="MBB3009166.1"/>
    </source>
</evidence>
<organism evidence="1 2">
    <name type="scientific">Cupriavidus alkaliphilus</name>
    <dbReference type="NCBI Taxonomy" id="942866"/>
    <lineage>
        <taxon>Bacteria</taxon>
        <taxon>Pseudomonadati</taxon>
        <taxon>Pseudomonadota</taxon>
        <taxon>Betaproteobacteria</taxon>
        <taxon>Burkholderiales</taxon>
        <taxon>Burkholderiaceae</taxon>
        <taxon>Cupriavidus</taxon>
    </lineage>
</organism>
<dbReference type="RefSeq" id="WP_183299856.1">
    <property type="nucleotide sequence ID" value="NZ_JACHWF010000004.1"/>
</dbReference>
<accession>A0A7W4YTG8</accession>
<comment type="caution">
    <text evidence="1">The sequence shown here is derived from an EMBL/GenBank/DDBJ whole genome shotgun (WGS) entry which is preliminary data.</text>
</comment>
<sequence>MSFYLPMYMALAQSTCSWARFPKDWESDSGIGEPEERPVQAGAVMTAIVYRAEGKLANSDEVEFMRRWGTAQGLDEAMAR</sequence>
<evidence type="ECO:0000313" key="2">
    <source>
        <dbReference type="Proteomes" id="UP000578036"/>
    </source>
</evidence>
<keyword evidence="2" id="KW-1185">Reference proteome</keyword>
<reference evidence="1 2" key="1">
    <citation type="submission" date="2020-08" db="EMBL/GenBank/DDBJ databases">
        <title>Genomic Encyclopedia of Type Strains, Phase IV (KMG-V): Genome sequencing to study the core and pangenomes of soil and plant-associated prokaryotes.</title>
        <authorList>
            <person name="Whitman W."/>
        </authorList>
    </citation>
    <scope>NUCLEOTIDE SEQUENCE [LARGE SCALE GENOMIC DNA]</scope>
    <source>
        <strain evidence="1 2">SLV-2362</strain>
    </source>
</reference>
<dbReference type="Proteomes" id="UP000578036">
    <property type="component" value="Unassembled WGS sequence"/>
</dbReference>
<dbReference type="AlphaFoldDB" id="A0A7W4YTG8"/>
<name>A0A7W4YTG8_9BURK</name>
<gene>
    <name evidence="1" type="ORF">FHX61_003839</name>
</gene>